<comment type="caution">
    <text evidence="1">The sequence shown here is derived from an EMBL/GenBank/DDBJ whole genome shotgun (WGS) entry which is preliminary data.</text>
</comment>
<name>A0A5C7AWB7_9FLAO</name>
<dbReference type="Proteomes" id="UP000321790">
    <property type="component" value="Unassembled WGS sequence"/>
</dbReference>
<proteinExistence type="predicted"/>
<protein>
    <submittedName>
        <fullName evidence="1">Uncharacterized protein</fullName>
    </submittedName>
</protein>
<sequence>MCDDFKTIAKNNFGQLNYCLCCNVYHLTFNNIFLEFNEKEMERFKEYISSIDFEYWDAKYNKVVLNRKIPIQTMQQNLALFFNKQEINALKSLIMQTTKKPFSSLKVLDIDYLFYLN</sequence>
<gene>
    <name evidence="1" type="ORF">FUA26_07940</name>
</gene>
<dbReference type="OrthoDB" id="1145224at2"/>
<organism evidence="1 2">
    <name type="scientific">Seonamhaeicola algicola</name>
    <dbReference type="NCBI Taxonomy" id="1719036"/>
    <lineage>
        <taxon>Bacteria</taxon>
        <taxon>Pseudomonadati</taxon>
        <taxon>Bacteroidota</taxon>
        <taxon>Flavobacteriia</taxon>
        <taxon>Flavobacteriales</taxon>
        <taxon>Flavobacteriaceae</taxon>
    </lineage>
</organism>
<reference evidence="2" key="1">
    <citation type="submission" date="2019-08" db="EMBL/GenBank/DDBJ databases">
        <title>Seonamhaeicola sediminis sp. nov., isolated from marine sediment.</title>
        <authorList>
            <person name="Cao W.R."/>
        </authorList>
    </citation>
    <scope>NUCLEOTIDE SEQUENCE [LARGE SCALE GENOMIC DNA]</scope>
    <source>
        <strain evidence="2">Gy8</strain>
    </source>
</reference>
<dbReference type="Pfam" id="PF20391">
    <property type="entry name" value="DUF6686"/>
    <property type="match status" value="1"/>
</dbReference>
<accession>A0A5C7AWB7</accession>
<keyword evidence="2" id="KW-1185">Reference proteome</keyword>
<dbReference type="EMBL" id="VOSC01000019">
    <property type="protein sequence ID" value="TXE11983.1"/>
    <property type="molecule type" value="Genomic_DNA"/>
</dbReference>
<dbReference type="AlphaFoldDB" id="A0A5C7AWB7"/>
<dbReference type="InterPro" id="IPR046508">
    <property type="entry name" value="DUF6686"/>
</dbReference>
<evidence type="ECO:0000313" key="1">
    <source>
        <dbReference type="EMBL" id="TXE11983.1"/>
    </source>
</evidence>
<evidence type="ECO:0000313" key="2">
    <source>
        <dbReference type="Proteomes" id="UP000321790"/>
    </source>
</evidence>
<dbReference type="RefSeq" id="WP_147134041.1">
    <property type="nucleotide sequence ID" value="NZ_VOSC01000019.1"/>
</dbReference>